<dbReference type="Gene3D" id="2.130.10.10">
    <property type="entry name" value="YVTN repeat-like/Quinoprotein amine dehydrogenase"/>
    <property type="match status" value="1"/>
</dbReference>
<evidence type="ECO:0000259" key="8">
    <source>
        <dbReference type="Pfam" id="PF23797"/>
    </source>
</evidence>
<dbReference type="SUPFAM" id="SSF69322">
    <property type="entry name" value="Tricorn protease domain 2"/>
    <property type="match status" value="1"/>
</dbReference>
<dbReference type="InterPro" id="IPR056165">
    <property type="entry name" value="Beta-prop_ELP1_2nd"/>
</dbReference>
<keyword evidence="13" id="KW-1185">Reference proteome</keyword>
<reference evidence="12 13" key="1">
    <citation type="journal article" date="2015" name="Genome Biol. Evol.">
        <title>The genome of winter moth (Operophtera brumata) provides a genomic perspective on sexual dimorphism and phenology.</title>
        <authorList>
            <person name="Derks M.F."/>
            <person name="Smit S."/>
            <person name="Salis L."/>
            <person name="Schijlen E."/>
            <person name="Bossers A."/>
            <person name="Mateman C."/>
            <person name="Pijl A.S."/>
            <person name="de Ridder D."/>
            <person name="Groenen M.A."/>
            <person name="Visser M.E."/>
            <person name="Megens H.J."/>
        </authorList>
    </citation>
    <scope>NUCLEOTIDE SEQUENCE [LARGE SCALE GENOMIC DNA]</scope>
    <source>
        <strain evidence="12">WM2013NL</strain>
        <tissue evidence="12">Head and thorax</tissue>
    </source>
</reference>
<feature type="domain" description="ELP1 three-helical bundle" evidence="11">
    <location>
        <begin position="1004"/>
        <end position="1088"/>
    </location>
</feature>
<dbReference type="InterPro" id="IPR006849">
    <property type="entry name" value="Elp1"/>
</dbReference>
<protein>
    <recommendedName>
        <fullName evidence="5 6">Elongator complex protein 1</fullName>
    </recommendedName>
</protein>
<dbReference type="InterPro" id="IPR015943">
    <property type="entry name" value="WD40/YVTN_repeat-like_dom_sf"/>
</dbReference>
<dbReference type="InterPro" id="IPR056164">
    <property type="entry name" value="Beta-prop_ELP1_1st"/>
</dbReference>
<comment type="subcellular location">
    <subcellularLocation>
        <location evidence="6">Cytoplasm</location>
    </subcellularLocation>
    <subcellularLocation>
        <location evidence="6">Nucleus</location>
    </subcellularLocation>
</comment>
<feature type="domain" description="ELP1 TPR" evidence="9">
    <location>
        <begin position="869"/>
        <end position="958"/>
    </location>
</feature>
<dbReference type="GO" id="GO:0005829">
    <property type="term" value="C:cytosol"/>
    <property type="evidence" value="ECO:0007669"/>
    <property type="project" value="TreeGrafter"/>
</dbReference>
<dbReference type="GO" id="GO:0005634">
    <property type="term" value="C:nucleus"/>
    <property type="evidence" value="ECO:0007669"/>
    <property type="project" value="UniProtKB-SubCell"/>
</dbReference>
<feature type="domain" description="ELP1 first N-terminal beta-propeller" evidence="7">
    <location>
        <begin position="1"/>
        <end position="323"/>
    </location>
</feature>
<proteinExistence type="inferred from homology"/>
<organism evidence="12 13">
    <name type="scientific">Operophtera brumata</name>
    <name type="common">Winter moth</name>
    <name type="synonym">Phalaena brumata</name>
    <dbReference type="NCBI Taxonomy" id="104452"/>
    <lineage>
        <taxon>Eukaryota</taxon>
        <taxon>Metazoa</taxon>
        <taxon>Ecdysozoa</taxon>
        <taxon>Arthropoda</taxon>
        <taxon>Hexapoda</taxon>
        <taxon>Insecta</taxon>
        <taxon>Pterygota</taxon>
        <taxon>Neoptera</taxon>
        <taxon>Endopterygota</taxon>
        <taxon>Lepidoptera</taxon>
        <taxon>Glossata</taxon>
        <taxon>Ditrysia</taxon>
        <taxon>Geometroidea</taxon>
        <taxon>Geometridae</taxon>
        <taxon>Larentiinae</taxon>
        <taxon>Operophtera</taxon>
    </lineage>
</organism>
<name>A0A0L7LRH3_OPEBR</name>
<evidence type="ECO:0000256" key="6">
    <source>
        <dbReference type="PIRNR" id="PIRNR017233"/>
    </source>
</evidence>
<dbReference type="InterPro" id="IPR056166">
    <property type="entry name" value="TPR_ELP1"/>
</dbReference>
<dbReference type="GO" id="GO:0002926">
    <property type="term" value="P:tRNA wobble base 5-methoxycarbonylmethyl-2-thiouridinylation"/>
    <property type="evidence" value="ECO:0007669"/>
    <property type="project" value="TreeGrafter"/>
</dbReference>
<evidence type="ECO:0000256" key="5">
    <source>
        <dbReference type="ARBA" id="ARBA00029535"/>
    </source>
</evidence>
<dbReference type="Pfam" id="PF23925">
    <property type="entry name" value="A-sol_ELP1"/>
    <property type="match status" value="1"/>
</dbReference>
<evidence type="ECO:0000256" key="4">
    <source>
        <dbReference type="ARBA" id="ARBA00022694"/>
    </source>
</evidence>
<evidence type="ECO:0000256" key="2">
    <source>
        <dbReference type="ARBA" id="ARBA00006086"/>
    </source>
</evidence>
<dbReference type="PIRSF" id="PIRSF017233">
    <property type="entry name" value="IKAP"/>
    <property type="match status" value="1"/>
</dbReference>
<evidence type="ECO:0000313" key="13">
    <source>
        <dbReference type="Proteomes" id="UP000037510"/>
    </source>
</evidence>
<dbReference type="STRING" id="104452.A0A0L7LRH3"/>
<accession>A0A0L7LRH3</accession>
<dbReference type="PANTHER" id="PTHR12747">
    <property type="entry name" value="ELONGATOR COMPLEX PROTEIN 1"/>
    <property type="match status" value="1"/>
</dbReference>
<comment type="function">
    <text evidence="6">Component of the elongator complex which is required for multiple tRNA modifications, including mcm5U (5-methoxycarbonylmethyl uridine), mcm5s2U (5-methoxycarbonylmethyl-2-thiouridine), and ncm5U (5-carbamoylmethyl uridine). The elongator complex catalyzes formation of carboxymethyluridine in the wobble base at position 34 in tRNAs.</text>
</comment>
<dbReference type="UniPathway" id="UPA00988"/>
<dbReference type="InterPro" id="IPR056169">
    <property type="entry name" value="HB_ELP1"/>
</dbReference>
<dbReference type="Pfam" id="PF23797">
    <property type="entry name" value="Beta-prop_ELP1_2nd"/>
    <property type="match status" value="1"/>
</dbReference>
<keyword evidence="3 6" id="KW-0963">Cytoplasm</keyword>
<dbReference type="Pfam" id="PF23936">
    <property type="entry name" value="HB_ELP1"/>
    <property type="match status" value="1"/>
</dbReference>
<dbReference type="InterPro" id="IPR056167">
    <property type="entry name" value="A-sol_ELP1"/>
</dbReference>
<dbReference type="GO" id="GO:0033588">
    <property type="term" value="C:elongator holoenzyme complex"/>
    <property type="evidence" value="ECO:0007669"/>
    <property type="project" value="InterPro"/>
</dbReference>
<evidence type="ECO:0000259" key="9">
    <source>
        <dbReference type="Pfam" id="PF23878"/>
    </source>
</evidence>
<comment type="similarity">
    <text evidence="2 6">Belongs to the ELP1/IKA1 family.</text>
</comment>
<dbReference type="GO" id="GO:0000049">
    <property type="term" value="F:tRNA binding"/>
    <property type="evidence" value="ECO:0007669"/>
    <property type="project" value="TreeGrafter"/>
</dbReference>
<dbReference type="Pfam" id="PF04762">
    <property type="entry name" value="Beta-prop_ELP1_1st"/>
    <property type="match status" value="1"/>
</dbReference>
<evidence type="ECO:0000259" key="7">
    <source>
        <dbReference type="Pfam" id="PF04762"/>
    </source>
</evidence>
<evidence type="ECO:0000256" key="1">
    <source>
        <dbReference type="ARBA" id="ARBA00005043"/>
    </source>
</evidence>
<dbReference type="AlphaFoldDB" id="A0A0L7LRH3"/>
<dbReference type="PANTHER" id="PTHR12747:SF0">
    <property type="entry name" value="ELONGATOR COMPLEX PROTEIN 1"/>
    <property type="match status" value="1"/>
</dbReference>
<evidence type="ECO:0000313" key="12">
    <source>
        <dbReference type="EMBL" id="KOB78004.1"/>
    </source>
</evidence>
<dbReference type="EMBL" id="JTDY01000265">
    <property type="protein sequence ID" value="KOB78004.1"/>
    <property type="molecule type" value="Genomic_DNA"/>
</dbReference>
<evidence type="ECO:0000259" key="10">
    <source>
        <dbReference type="Pfam" id="PF23925"/>
    </source>
</evidence>
<sequence>MRNLDVWDLSRKQLNSLSSDKYKVCRVHEEDSHETGTICVCTSNLIVTYYDENGEVQWKKDLSGIASPDNNPVNITFLSLQHLIIVGLGNGELYSIFDGGQTCKLTGLISAGLLAMEWSPEQELLILVTKDLSIVILSCTFDPVKEMKLFGEEFGEKEFINVGWGKKETQFHGRSAIKITWRGDGLLFAIGYSEDGIRRFKVFDRTGSLQYTSEKRQGLEANLSWRPSGNVIATTQALEDKYVVSFFEKNGLKHGEFKINVSPTMIVEDIAWSNDSEILTLQCKDTVTGSQQLLLYTTGNYHWYLKQTLKFNSQQHISRIMWDCSFDVLHNKRLYVFLQTGEMYTYNWVWVTNHSKGSTEDDDAVVAVIDDKKLLVTGFRQTVVPPPMASFEIPLNDYVDSIHFAPAECAQDINPNSFFIITADHKIIFYEQIQKNPLQYKELRTIQFDENEFPFQNYNWYWVNDDTIICIMLDSEYGYDLVEFALQGIEMKIQHTCRMPSSVTRIQVHPSKSDTLFIQLDSGELISYSLGGDIDPQDVYFPKACPQFNVIGIEDNIHFLGLTHTGHLHIDNAREIHSVSSIFVHTHFLLITTLSHELVCVELTKPGINAMKEFHSAPDLAYKRKIERGSKLVIVVPCDNRTVLQMPRGNLESIQPRPLSLKIIGEYLDSSKFYEAFNLMRKQRINLNLIYDHNPEKFINNIDKFLDSIKNNSWLNLFLSDLENADVTNTMYHNSYVGKPEKLKQNVDSKIVNVCDLVRDQINKRNDKDTKILPIITTFVKKNTGEELEKALLTIKELKLKESGGSKLPVGSDEALKYLLYMVDVNQLFDVALGMYDFDLALLIATKSQKDPKEYIPMLNEFNDLDENYKRFTINKHLKRFDNAVECLVKCGPSRHGELRTFVKYHSLYRDALALLSSQDEVFKEISDDYGLYLKLKKQHIQAGFVYERSNNIDKAVQQLVSLLQEEKRHQEALIMMERYYENYEETIEYAIECGQYKTALQLERLFVVREIKAKNPPEIYDYNQKDSDLYSDIGSTIASSSRGSTRKHERKMASLKEGSQYEDVALIMALHKLVTVSHEMRLQVRETSSLAKLLKEMRDSFKDIWTNELELEATNALIAASDAPEGTNVVLQGIASIAHHLRIAPVINWKLGVD</sequence>
<comment type="pathway">
    <text evidence="1">tRNA modification; 5-methoxycarbonylmethyl-2-thiouridine-tRNA biosynthesis.</text>
</comment>
<dbReference type="Proteomes" id="UP000037510">
    <property type="component" value="Unassembled WGS sequence"/>
</dbReference>
<feature type="domain" description="ELP1 N-terminal second beta-propeller" evidence="8">
    <location>
        <begin position="368"/>
        <end position="633"/>
    </location>
</feature>
<gene>
    <name evidence="12" type="ORF">OBRU01_03177</name>
</gene>
<keyword evidence="6" id="KW-0539">Nucleus</keyword>
<comment type="caution">
    <text evidence="12">The sequence shown here is derived from an EMBL/GenBank/DDBJ whole genome shotgun (WGS) entry which is preliminary data.</text>
</comment>
<dbReference type="Pfam" id="PF23878">
    <property type="entry name" value="TPR_ELP1"/>
    <property type="match status" value="1"/>
</dbReference>
<evidence type="ECO:0000256" key="3">
    <source>
        <dbReference type="ARBA" id="ARBA00022490"/>
    </source>
</evidence>
<evidence type="ECO:0000259" key="11">
    <source>
        <dbReference type="Pfam" id="PF23936"/>
    </source>
</evidence>
<keyword evidence="4" id="KW-0819">tRNA processing</keyword>
<feature type="domain" description="ELP1 alpha-solenoid" evidence="10">
    <location>
        <begin position="657"/>
        <end position="861"/>
    </location>
</feature>